<accession>A0A0W8E3M9</accession>
<organism evidence="1">
    <name type="scientific">hydrocarbon metagenome</name>
    <dbReference type="NCBI Taxonomy" id="938273"/>
    <lineage>
        <taxon>unclassified sequences</taxon>
        <taxon>metagenomes</taxon>
        <taxon>ecological metagenomes</taxon>
    </lineage>
</organism>
<evidence type="ECO:0000313" key="1">
    <source>
        <dbReference type="EMBL" id="KUG02963.1"/>
    </source>
</evidence>
<dbReference type="EMBL" id="LNQE01001899">
    <property type="protein sequence ID" value="KUG02963.1"/>
    <property type="molecule type" value="Genomic_DNA"/>
</dbReference>
<gene>
    <name evidence="1" type="ORF">ASZ90_019646</name>
</gene>
<dbReference type="AlphaFoldDB" id="A0A0W8E3M9"/>
<comment type="caution">
    <text evidence="1">The sequence shown here is derived from an EMBL/GenBank/DDBJ whole genome shotgun (WGS) entry which is preliminary data.</text>
</comment>
<reference evidence="1" key="1">
    <citation type="journal article" date="2015" name="Proc. Natl. Acad. Sci. U.S.A.">
        <title>Networks of energetic and metabolic interactions define dynamics in microbial communities.</title>
        <authorList>
            <person name="Embree M."/>
            <person name="Liu J.K."/>
            <person name="Al-Bassam M.M."/>
            <person name="Zengler K."/>
        </authorList>
    </citation>
    <scope>NUCLEOTIDE SEQUENCE</scope>
</reference>
<name>A0A0W8E3M9_9ZZZZ</name>
<protein>
    <submittedName>
        <fullName evidence="1">Uncharacterized protein</fullName>
    </submittedName>
</protein>
<proteinExistence type="predicted"/>
<sequence>MNKNKVNRKQRSKAWKIAAIWITLTISLGMVGPGMALWDMSLPDSGLTVNIGSIDPVLTGLEIKSGAAGSVNYSEDSADFELEGVEPGSQVAFSYTLENRGSIPVTAQVEAGASLPEEVTLLDSPPLLVDGEDSANGEFTLLVNGDWDESYLTDLKLVYRQWNAFHEADDPWRLFAGDQD</sequence>